<evidence type="ECO:0000313" key="4">
    <source>
        <dbReference type="Proteomes" id="UP001608902"/>
    </source>
</evidence>
<reference evidence="3 4" key="1">
    <citation type="submission" date="2024-08" db="EMBL/GenBank/DDBJ databases">
        <title>Gnathostoma spinigerum genome.</title>
        <authorList>
            <person name="Gonzalez-Bertolin B."/>
            <person name="Monzon S."/>
            <person name="Zaballos A."/>
            <person name="Jimenez P."/>
            <person name="Dekumyoy P."/>
            <person name="Varona S."/>
            <person name="Cuesta I."/>
            <person name="Sumanam S."/>
            <person name="Adisakwattana P."/>
            <person name="Gasser R.B."/>
            <person name="Hernandez-Gonzalez A."/>
            <person name="Young N.D."/>
            <person name="Perteguer M.J."/>
        </authorList>
    </citation>
    <scope>NUCLEOTIDE SEQUENCE [LARGE SCALE GENOMIC DNA]</scope>
    <source>
        <strain evidence="3">AL3</strain>
        <tissue evidence="3">Liver</tissue>
    </source>
</reference>
<dbReference type="AlphaFoldDB" id="A0ABD6EWX7"/>
<keyword evidence="4" id="KW-1185">Reference proteome</keyword>
<dbReference type="Proteomes" id="UP001608902">
    <property type="component" value="Unassembled WGS sequence"/>
</dbReference>
<evidence type="ECO:0000313" key="3">
    <source>
        <dbReference type="EMBL" id="MFH4983622.1"/>
    </source>
</evidence>
<proteinExistence type="predicted"/>
<evidence type="ECO:0000256" key="1">
    <source>
        <dbReference type="SAM" id="SignalP"/>
    </source>
</evidence>
<protein>
    <recommendedName>
        <fullName evidence="2">Abnormal cell migration protein 18-like fibronectin type I domain-containing protein</fullName>
    </recommendedName>
</protein>
<sequence>MRSLIFLAIIALAIGCRYEGKTYENGDTWVAKNIFTMQCNKNERGWNTKIIGCLTPKSTKIPIDGVVHEDGKEYACKGGQNGHVSYSAKPL</sequence>
<dbReference type="Pfam" id="PF23003">
    <property type="entry name" value="Fn1_2"/>
    <property type="match status" value="1"/>
</dbReference>
<feature type="chain" id="PRO_5044757016" description="Abnormal cell migration protein 18-like fibronectin type I domain-containing protein" evidence="1">
    <location>
        <begin position="16"/>
        <end position="91"/>
    </location>
</feature>
<feature type="domain" description="Abnormal cell migration protein 18-like fibronectin type I" evidence="2">
    <location>
        <begin position="15"/>
        <end position="83"/>
    </location>
</feature>
<evidence type="ECO:0000259" key="2">
    <source>
        <dbReference type="Pfam" id="PF23003"/>
    </source>
</evidence>
<dbReference type="PROSITE" id="PS51257">
    <property type="entry name" value="PROKAR_LIPOPROTEIN"/>
    <property type="match status" value="1"/>
</dbReference>
<gene>
    <name evidence="3" type="ORF">AB6A40_010331</name>
</gene>
<feature type="signal peptide" evidence="1">
    <location>
        <begin position="1"/>
        <end position="15"/>
    </location>
</feature>
<keyword evidence="1" id="KW-0732">Signal</keyword>
<organism evidence="3 4">
    <name type="scientific">Gnathostoma spinigerum</name>
    <dbReference type="NCBI Taxonomy" id="75299"/>
    <lineage>
        <taxon>Eukaryota</taxon>
        <taxon>Metazoa</taxon>
        <taxon>Ecdysozoa</taxon>
        <taxon>Nematoda</taxon>
        <taxon>Chromadorea</taxon>
        <taxon>Rhabditida</taxon>
        <taxon>Spirurina</taxon>
        <taxon>Gnathostomatomorpha</taxon>
        <taxon>Gnathostomatoidea</taxon>
        <taxon>Gnathostomatidae</taxon>
        <taxon>Gnathostoma</taxon>
    </lineage>
</organism>
<comment type="caution">
    <text evidence="3">The sequence shown here is derived from an EMBL/GenBank/DDBJ whole genome shotgun (WGS) entry which is preliminary data.</text>
</comment>
<dbReference type="EMBL" id="JBGFUD010013077">
    <property type="protein sequence ID" value="MFH4983622.1"/>
    <property type="molecule type" value="Genomic_DNA"/>
</dbReference>
<name>A0ABD6EWX7_9BILA</name>
<accession>A0ABD6EWX7</accession>
<dbReference type="InterPro" id="IPR055119">
    <property type="entry name" value="Mig18_Fn1"/>
</dbReference>